<sequence length="50" mass="4925">MRKTLMGKTGIATLIALLSLPACAPVVLVGAGAVVADAVVEKTQGGDGLF</sequence>
<name>A0ABY8Q6Y2_9RHOB</name>
<evidence type="ECO:0000313" key="2">
    <source>
        <dbReference type="EMBL" id="WGV16413.1"/>
    </source>
</evidence>
<feature type="chain" id="PRO_5046723119" description="Lipoprotein" evidence="1">
    <location>
        <begin position="25"/>
        <end position="50"/>
    </location>
</feature>
<gene>
    <name evidence="2" type="ORF">QF092_00955</name>
</gene>
<reference evidence="2 3" key="1">
    <citation type="submission" date="2023-04" db="EMBL/GenBank/DDBJ databases">
        <title>YMD61, complete Genome.</title>
        <authorList>
            <person name="Zhang J."/>
        </authorList>
    </citation>
    <scope>NUCLEOTIDE SEQUENCE [LARGE SCALE GENOMIC DNA]</scope>
    <source>
        <strain evidence="2 3">YMD61</strain>
    </source>
</reference>
<evidence type="ECO:0008006" key="4">
    <source>
        <dbReference type="Google" id="ProtNLM"/>
    </source>
</evidence>
<evidence type="ECO:0000256" key="1">
    <source>
        <dbReference type="SAM" id="SignalP"/>
    </source>
</evidence>
<feature type="signal peptide" evidence="1">
    <location>
        <begin position="1"/>
        <end position="24"/>
    </location>
</feature>
<dbReference type="RefSeq" id="WP_281466725.1">
    <property type="nucleotide sequence ID" value="NZ_CP124535.1"/>
</dbReference>
<accession>A0ABY8Q6Y2</accession>
<organism evidence="2 3">
    <name type="scientific">Fuscovulum ytuae</name>
    <dbReference type="NCBI Taxonomy" id="3042299"/>
    <lineage>
        <taxon>Bacteria</taxon>
        <taxon>Pseudomonadati</taxon>
        <taxon>Pseudomonadota</taxon>
        <taxon>Alphaproteobacteria</taxon>
        <taxon>Rhodobacterales</taxon>
        <taxon>Paracoccaceae</taxon>
        <taxon>Fuscovulum</taxon>
    </lineage>
</organism>
<keyword evidence="3" id="KW-1185">Reference proteome</keyword>
<protein>
    <recommendedName>
        <fullName evidence="4">Lipoprotein</fullName>
    </recommendedName>
</protein>
<proteinExistence type="predicted"/>
<evidence type="ECO:0000313" key="3">
    <source>
        <dbReference type="Proteomes" id="UP001230978"/>
    </source>
</evidence>
<keyword evidence="1" id="KW-0732">Signal</keyword>
<dbReference type="EMBL" id="CP124535">
    <property type="protein sequence ID" value="WGV16413.1"/>
    <property type="molecule type" value="Genomic_DNA"/>
</dbReference>
<dbReference type="Proteomes" id="UP001230978">
    <property type="component" value="Chromosome"/>
</dbReference>